<evidence type="ECO:0000313" key="1">
    <source>
        <dbReference type="EnsemblProtists" id="HpaP801360"/>
    </source>
</evidence>
<reference evidence="1" key="2">
    <citation type="submission" date="2015-06" db="UniProtKB">
        <authorList>
            <consortium name="EnsemblProtists"/>
        </authorList>
    </citation>
    <scope>IDENTIFICATION</scope>
    <source>
        <strain evidence="1">Emoy2</strain>
    </source>
</reference>
<name>M4B510_HYAAE</name>
<evidence type="ECO:0000313" key="2">
    <source>
        <dbReference type="Proteomes" id="UP000011713"/>
    </source>
</evidence>
<dbReference type="InParanoid" id="M4B510"/>
<accession>M4B510</accession>
<keyword evidence="2" id="KW-1185">Reference proteome</keyword>
<dbReference type="Proteomes" id="UP000011713">
    <property type="component" value="Unassembled WGS sequence"/>
</dbReference>
<organism evidence="1 2">
    <name type="scientific">Hyaloperonospora arabidopsidis (strain Emoy2)</name>
    <name type="common">Downy mildew agent</name>
    <name type="synonym">Peronospora arabidopsidis</name>
    <dbReference type="NCBI Taxonomy" id="559515"/>
    <lineage>
        <taxon>Eukaryota</taxon>
        <taxon>Sar</taxon>
        <taxon>Stramenopiles</taxon>
        <taxon>Oomycota</taxon>
        <taxon>Peronosporomycetes</taxon>
        <taxon>Peronosporales</taxon>
        <taxon>Peronosporaceae</taxon>
        <taxon>Hyaloperonospora</taxon>
    </lineage>
</organism>
<dbReference type="AlphaFoldDB" id="M4B510"/>
<protein>
    <submittedName>
        <fullName evidence="1">Uncharacterized protein</fullName>
    </submittedName>
</protein>
<dbReference type="VEuPathDB" id="FungiDB:HpaG801360"/>
<dbReference type="HOGENOM" id="CLU_2268993_0_0_1"/>
<dbReference type="EnsemblProtists" id="HpaT801360">
    <property type="protein sequence ID" value="HpaP801360"/>
    <property type="gene ID" value="HpaG801360"/>
</dbReference>
<dbReference type="EnsemblProtists" id="HpaT812534">
    <property type="protein sequence ID" value="HpaP812534"/>
    <property type="gene ID" value="HpaG812534"/>
</dbReference>
<dbReference type="EMBL" id="CU469390">
    <property type="status" value="NOT_ANNOTATED_CDS"/>
    <property type="molecule type" value="Genomic_DNA"/>
</dbReference>
<sequence>MAHARVNMLAFALTFRNAASKALMWSSVQARNAHTGTPRSEYMGDRGDIRRIYAARTIARLKRSNHYLGSPFTFYSDTPIRTMWARCSRTPFEEGSNEVARLR</sequence>
<proteinExistence type="predicted"/>
<dbReference type="EMBL" id="JH598325">
    <property type="status" value="NOT_ANNOTATED_CDS"/>
    <property type="molecule type" value="Genomic_DNA"/>
</dbReference>
<dbReference type="VEuPathDB" id="FungiDB:HpaG812534"/>
<reference evidence="2" key="1">
    <citation type="journal article" date="2010" name="Science">
        <title>Signatures of adaptation to obligate biotrophy in the Hyaloperonospora arabidopsidis genome.</title>
        <authorList>
            <person name="Baxter L."/>
            <person name="Tripathy S."/>
            <person name="Ishaque N."/>
            <person name="Boot N."/>
            <person name="Cabral A."/>
            <person name="Kemen E."/>
            <person name="Thines M."/>
            <person name="Ah-Fong A."/>
            <person name="Anderson R."/>
            <person name="Badejoko W."/>
            <person name="Bittner-Eddy P."/>
            <person name="Boore J.L."/>
            <person name="Chibucos M.C."/>
            <person name="Coates M."/>
            <person name="Dehal P."/>
            <person name="Delehaunty K."/>
            <person name="Dong S."/>
            <person name="Downton P."/>
            <person name="Dumas B."/>
            <person name="Fabro G."/>
            <person name="Fronick C."/>
            <person name="Fuerstenberg S.I."/>
            <person name="Fulton L."/>
            <person name="Gaulin E."/>
            <person name="Govers F."/>
            <person name="Hughes L."/>
            <person name="Humphray S."/>
            <person name="Jiang R.H."/>
            <person name="Judelson H."/>
            <person name="Kamoun S."/>
            <person name="Kyung K."/>
            <person name="Meijer H."/>
            <person name="Minx P."/>
            <person name="Morris P."/>
            <person name="Nelson J."/>
            <person name="Phuntumart V."/>
            <person name="Qutob D."/>
            <person name="Rehmany A."/>
            <person name="Rougon-Cardoso A."/>
            <person name="Ryden P."/>
            <person name="Torto-Alalibo T."/>
            <person name="Studholme D."/>
            <person name="Wang Y."/>
            <person name="Win J."/>
            <person name="Wood J."/>
            <person name="Clifton S.W."/>
            <person name="Rogers J."/>
            <person name="Van den Ackerveken G."/>
            <person name="Jones J.D."/>
            <person name="McDowell J.M."/>
            <person name="Beynon J."/>
            <person name="Tyler B.M."/>
        </authorList>
    </citation>
    <scope>NUCLEOTIDE SEQUENCE [LARGE SCALE GENOMIC DNA]</scope>
    <source>
        <strain evidence="2">Emoy2</strain>
    </source>
</reference>